<gene>
    <name evidence="2" type="ORF">SAMN04488540_11461</name>
</gene>
<dbReference type="RefSeq" id="WP_090366772.1">
    <property type="nucleotide sequence ID" value="NZ_FNEM01000014.1"/>
</dbReference>
<dbReference type="Proteomes" id="UP000199527">
    <property type="component" value="Unassembled WGS sequence"/>
</dbReference>
<organism evidence="2 3">
    <name type="scientific">Ferrimonas sediminum</name>
    <dbReference type="NCBI Taxonomy" id="718193"/>
    <lineage>
        <taxon>Bacteria</taxon>
        <taxon>Pseudomonadati</taxon>
        <taxon>Pseudomonadota</taxon>
        <taxon>Gammaproteobacteria</taxon>
        <taxon>Alteromonadales</taxon>
        <taxon>Ferrimonadaceae</taxon>
        <taxon>Ferrimonas</taxon>
    </lineage>
</organism>
<keyword evidence="3" id="KW-1185">Reference proteome</keyword>
<name>A0A1G8X2A3_9GAMM</name>
<feature type="domain" description="Saccharopine dehydrogenase NADP binding" evidence="1">
    <location>
        <begin position="7"/>
        <end position="120"/>
    </location>
</feature>
<dbReference type="Gene3D" id="3.40.50.720">
    <property type="entry name" value="NAD(P)-binding Rossmann-like Domain"/>
    <property type="match status" value="1"/>
</dbReference>
<dbReference type="OrthoDB" id="4420885at2"/>
<dbReference type="InterPro" id="IPR005097">
    <property type="entry name" value="Sacchrp_dh_NADP-bd"/>
</dbReference>
<dbReference type="PANTHER" id="PTHR43781:SF1">
    <property type="entry name" value="SACCHAROPINE DEHYDROGENASE"/>
    <property type="match status" value="1"/>
</dbReference>
<dbReference type="PANTHER" id="PTHR43781">
    <property type="entry name" value="SACCHAROPINE DEHYDROGENASE"/>
    <property type="match status" value="1"/>
</dbReference>
<protein>
    <submittedName>
        <fullName evidence="2">Uncharacterized conserved protein</fullName>
    </submittedName>
</protein>
<proteinExistence type="predicted"/>
<evidence type="ECO:0000313" key="3">
    <source>
        <dbReference type="Proteomes" id="UP000199527"/>
    </source>
</evidence>
<dbReference type="AlphaFoldDB" id="A0A1G8X2A3"/>
<dbReference type="SUPFAM" id="SSF51735">
    <property type="entry name" value="NAD(P)-binding Rossmann-fold domains"/>
    <property type="match status" value="1"/>
</dbReference>
<reference evidence="3" key="1">
    <citation type="submission" date="2016-10" db="EMBL/GenBank/DDBJ databases">
        <authorList>
            <person name="Varghese N."/>
            <person name="Submissions S."/>
        </authorList>
    </citation>
    <scope>NUCLEOTIDE SEQUENCE [LARGE SCALE GENOMIC DNA]</scope>
    <source>
        <strain evidence="3">DSM 23317</strain>
    </source>
</reference>
<evidence type="ECO:0000259" key="1">
    <source>
        <dbReference type="Pfam" id="PF03435"/>
    </source>
</evidence>
<evidence type="ECO:0000313" key="2">
    <source>
        <dbReference type="EMBL" id="SDJ84467.1"/>
    </source>
</evidence>
<accession>A0A1G8X2A3</accession>
<sequence>MSTSNWMIYGANGYTGKLIAEEAVRRGLKPILAGRNPQAIEALAKQLELPYRCFDLHDMSGSDLADIDLVLHCAGPFSATAEPMMRACIAQGCHYLDITGEVAVFELGQQLSDQAKAANVVLIPGVGFDVIPTDCVAARLKQAMPDATRLTLAFDSRSGFSRGTAKTSAEALPKGSMIRQQGKLVATPLAHKTRTIAFADTPKLAVSIPWGDLSTAWFSTAIDNIEVYIPMSARKVKQLKRINWVRGLMGLGWVQALIKNRIEASLTGPSDSQRARHTTVIWGEVSNEKGQRIEARLDTANGYDVTVTGALAVTEFLLQNPDHSGYHTPSTLMGWQLVESLPGSGHIRLSGDTGASDGQAQAS</sequence>
<dbReference type="Pfam" id="PF03435">
    <property type="entry name" value="Sacchrp_dh_NADP"/>
    <property type="match status" value="1"/>
</dbReference>
<dbReference type="EMBL" id="FNEM01000014">
    <property type="protein sequence ID" value="SDJ84467.1"/>
    <property type="molecule type" value="Genomic_DNA"/>
</dbReference>
<dbReference type="InterPro" id="IPR036291">
    <property type="entry name" value="NAD(P)-bd_dom_sf"/>
</dbReference>